<name>A0A0F9QNE2_9ZZZZ</name>
<feature type="domain" description="RsdA/BaiN/AoA(So)-like insert" evidence="5">
    <location>
        <begin position="188"/>
        <end position="334"/>
    </location>
</feature>
<evidence type="ECO:0008006" key="7">
    <source>
        <dbReference type="Google" id="ProtNLM"/>
    </source>
</evidence>
<comment type="caution">
    <text evidence="6">The sequence shown here is derived from an EMBL/GenBank/DDBJ whole genome shotgun (WGS) entry which is preliminary data.</text>
</comment>
<dbReference type="InterPro" id="IPR057661">
    <property type="entry name" value="RsdA/BaiN/AoA(So)_Rossmann"/>
</dbReference>
<keyword evidence="2" id="KW-0285">Flavoprotein</keyword>
<dbReference type="SUPFAM" id="SSF51905">
    <property type="entry name" value="FAD/NAD(P)-binding domain"/>
    <property type="match status" value="1"/>
</dbReference>
<evidence type="ECO:0000259" key="5">
    <source>
        <dbReference type="Pfam" id="PF22780"/>
    </source>
</evidence>
<gene>
    <name evidence="6" type="ORF">LCGC14_1073470</name>
</gene>
<dbReference type="AlphaFoldDB" id="A0A0F9QNE2"/>
<dbReference type="Gene3D" id="1.10.8.260">
    <property type="entry name" value="HI0933 insert domain-like"/>
    <property type="match status" value="1"/>
</dbReference>
<evidence type="ECO:0000259" key="4">
    <source>
        <dbReference type="Pfam" id="PF03486"/>
    </source>
</evidence>
<dbReference type="EMBL" id="LAZR01004641">
    <property type="protein sequence ID" value="KKN06813.1"/>
    <property type="molecule type" value="Genomic_DNA"/>
</dbReference>
<dbReference type="PANTHER" id="PTHR42887">
    <property type="entry name" value="OS12G0638800 PROTEIN"/>
    <property type="match status" value="1"/>
</dbReference>
<dbReference type="PANTHER" id="PTHR42887:SF2">
    <property type="entry name" value="OS12G0638800 PROTEIN"/>
    <property type="match status" value="1"/>
</dbReference>
<sequence>MHYNTVILGAGAAGMMCAAHSGGSVLLVDHARAPGEKIRISGGGRCNFTNMYCSPTAFISRNPHFAKSALAKYTQWDFIALVDAHAIAWHEKTLGQLFCDTSAKLIIAMLRDLMQNAGVELRLQSTVEQIEKTDSGYSMSLITPQGATTVTANQLVIASGGKSIPKMGATGRAYDIATQFGIPVTDTRPGLVPLTFTDARFAPISGTAAPARVTAAATSFDEAILFTHRGLSGPAILQASSYWMPGTAISINLLSGDDVFARLRDQRQTSGRRNLTTELAHHLPTRLVDHLAADMDLAGNLADWSDSRLQTLCDTLSNWSLTPSGTEGYRTAEVTLGGIDTDALSSKTMESKTVRGLYFIGEALDVTGWLGGYNFQWAWSSAMAAARDIAHRA</sequence>
<reference evidence="6" key="1">
    <citation type="journal article" date="2015" name="Nature">
        <title>Complex archaea that bridge the gap between prokaryotes and eukaryotes.</title>
        <authorList>
            <person name="Spang A."/>
            <person name="Saw J.H."/>
            <person name="Jorgensen S.L."/>
            <person name="Zaremba-Niedzwiedzka K."/>
            <person name="Martijn J."/>
            <person name="Lind A.E."/>
            <person name="van Eijk R."/>
            <person name="Schleper C."/>
            <person name="Guy L."/>
            <person name="Ettema T.J."/>
        </authorList>
    </citation>
    <scope>NUCLEOTIDE SEQUENCE</scope>
</reference>
<protein>
    <recommendedName>
        <fullName evidence="7">FAD-dependent oxidoreductase 2 FAD binding domain-containing protein</fullName>
    </recommendedName>
</protein>
<dbReference type="NCBIfam" id="TIGR00275">
    <property type="entry name" value="aminoacetone oxidase family FAD-binding enzyme"/>
    <property type="match status" value="1"/>
</dbReference>
<dbReference type="Gene3D" id="2.40.30.10">
    <property type="entry name" value="Translation factors"/>
    <property type="match status" value="1"/>
</dbReference>
<comment type="cofactor">
    <cofactor evidence="1">
        <name>FAD</name>
        <dbReference type="ChEBI" id="CHEBI:57692"/>
    </cofactor>
</comment>
<dbReference type="Pfam" id="PF03486">
    <property type="entry name" value="HI0933_like"/>
    <property type="match status" value="1"/>
</dbReference>
<proteinExistence type="predicted"/>
<accession>A0A0F9QNE2</accession>
<dbReference type="InterPro" id="IPR036188">
    <property type="entry name" value="FAD/NAD-bd_sf"/>
</dbReference>
<keyword evidence="3" id="KW-0274">FAD</keyword>
<dbReference type="InterPro" id="IPR055178">
    <property type="entry name" value="RsdA/BaiN/AoA(So)-like_dom"/>
</dbReference>
<dbReference type="SUPFAM" id="SSF160996">
    <property type="entry name" value="HI0933 insert domain-like"/>
    <property type="match status" value="1"/>
</dbReference>
<evidence type="ECO:0000256" key="1">
    <source>
        <dbReference type="ARBA" id="ARBA00001974"/>
    </source>
</evidence>
<dbReference type="Pfam" id="PF22780">
    <property type="entry name" value="HI0933_like_1st"/>
    <property type="match status" value="1"/>
</dbReference>
<dbReference type="InterPro" id="IPR004792">
    <property type="entry name" value="BaiN-like"/>
</dbReference>
<feature type="domain" description="RsdA/BaiN/AoA(So)-like Rossmann fold-like" evidence="4">
    <location>
        <begin position="4"/>
        <end position="387"/>
    </location>
</feature>
<dbReference type="Gene3D" id="3.50.50.60">
    <property type="entry name" value="FAD/NAD(P)-binding domain"/>
    <property type="match status" value="1"/>
</dbReference>
<evidence type="ECO:0000313" key="6">
    <source>
        <dbReference type="EMBL" id="KKN06813.1"/>
    </source>
</evidence>
<organism evidence="6">
    <name type="scientific">marine sediment metagenome</name>
    <dbReference type="NCBI Taxonomy" id="412755"/>
    <lineage>
        <taxon>unclassified sequences</taxon>
        <taxon>metagenomes</taxon>
        <taxon>ecological metagenomes</taxon>
    </lineage>
</organism>
<evidence type="ECO:0000256" key="3">
    <source>
        <dbReference type="ARBA" id="ARBA00022827"/>
    </source>
</evidence>
<evidence type="ECO:0000256" key="2">
    <source>
        <dbReference type="ARBA" id="ARBA00022630"/>
    </source>
</evidence>
<dbReference type="InterPro" id="IPR023166">
    <property type="entry name" value="BaiN-like_dom_sf"/>
</dbReference>